<name>A0ABY2KEV7_9STAP</name>
<evidence type="ECO:0000313" key="4">
    <source>
        <dbReference type="EMBL" id="TGA80436.1"/>
    </source>
</evidence>
<dbReference type="PANTHER" id="PTHR33392:SF6">
    <property type="entry name" value="POLYISOPRENYL-TEICHOIC ACID--PEPTIDOGLYCAN TEICHOIC ACID TRANSFERASE TAGU"/>
    <property type="match status" value="1"/>
</dbReference>
<gene>
    <name evidence="4" type="ORF">E2556_02110</name>
</gene>
<dbReference type="EMBL" id="SRJF01000002">
    <property type="protein sequence ID" value="TGA80436.1"/>
    <property type="molecule type" value="Genomic_DNA"/>
</dbReference>
<organism evidence="4 5">
    <name type="scientific">Staphylococcus croceilyticus</name>
    <dbReference type="NCBI Taxonomy" id="319942"/>
    <lineage>
        <taxon>Bacteria</taxon>
        <taxon>Bacillati</taxon>
        <taxon>Bacillota</taxon>
        <taxon>Bacilli</taxon>
        <taxon>Bacillales</taxon>
        <taxon>Staphylococcaceae</taxon>
        <taxon>Staphylococcus</taxon>
    </lineage>
</organism>
<evidence type="ECO:0000313" key="5">
    <source>
        <dbReference type="Proteomes" id="UP000298482"/>
    </source>
</evidence>
<dbReference type="Proteomes" id="UP000298482">
    <property type="component" value="Unassembled WGS sequence"/>
</dbReference>
<dbReference type="Pfam" id="PF03816">
    <property type="entry name" value="LytR_cpsA_psr"/>
    <property type="match status" value="1"/>
</dbReference>
<dbReference type="RefSeq" id="WP_103328643.1">
    <property type="nucleotide sequence ID" value="NZ_PPRD01000014.1"/>
</dbReference>
<feature type="domain" description="Cell envelope-related transcriptional attenuator" evidence="3">
    <location>
        <begin position="83"/>
        <end position="230"/>
    </location>
</feature>
<evidence type="ECO:0000259" key="3">
    <source>
        <dbReference type="Pfam" id="PF03816"/>
    </source>
</evidence>
<dbReference type="InterPro" id="IPR004474">
    <property type="entry name" value="LytR_CpsA_psr"/>
</dbReference>
<dbReference type="PANTHER" id="PTHR33392">
    <property type="entry name" value="POLYISOPRENYL-TEICHOIC ACID--PEPTIDOGLYCAN TEICHOIC ACID TRANSFERASE TAGU"/>
    <property type="match status" value="1"/>
</dbReference>
<protein>
    <submittedName>
        <fullName evidence="4">LytR family transcriptional regulator</fullName>
    </submittedName>
</protein>
<keyword evidence="2" id="KW-0472">Membrane</keyword>
<keyword evidence="5" id="KW-1185">Reference proteome</keyword>
<proteinExistence type="inferred from homology"/>
<keyword evidence="2" id="KW-1133">Transmembrane helix</keyword>
<evidence type="ECO:0000256" key="2">
    <source>
        <dbReference type="SAM" id="Phobius"/>
    </source>
</evidence>
<keyword evidence="2" id="KW-0812">Transmembrane</keyword>
<dbReference type="Gene3D" id="3.40.630.190">
    <property type="entry name" value="LCP protein"/>
    <property type="match status" value="1"/>
</dbReference>
<sequence length="313" mass="35281">MKKKSTAFKIFITILIVLIVLIVAAGIFVFAKLHSLNNSINHPLNRDHSQLRHKSVKDGDPMTVVLYGIDDDSERHQENLGQRSDSIVLMSINPKDKKTVMVSVPRDTRTEIVGHNSTEKLNHAYAYGGPKMAVNSLEKLMDVPVDHYIAINMDGVKTVIDELNGVDIVSNATFTTKSMTPFHFDKGQKYHMDGKQALAYMRSRKEDGAGGDEGRQLRQQQVITAVAKEAFSINSITRLDGIFRAAQDNLRTDLSFIQLNKFRSDYDKAQDNVEKLTINGENKVGDDGLYYFYPDKNSMNEVEKKIKDNLEIN</sequence>
<feature type="transmembrane region" description="Helical" evidence="2">
    <location>
        <begin position="7"/>
        <end position="31"/>
    </location>
</feature>
<comment type="similarity">
    <text evidence="1">Belongs to the LytR/CpsA/Psr (LCP) family.</text>
</comment>
<reference evidence="4 5" key="1">
    <citation type="submission" date="2019-04" db="EMBL/GenBank/DDBJ databases">
        <title>Genomic characterization of Staphylococcus petrasii strains.</title>
        <authorList>
            <person name="Vrbovska V."/>
            <person name="Kovarovic V."/>
            <person name="Maslanova I."/>
            <person name="Indrakova A."/>
            <person name="Petras P."/>
            <person name="Sedo O."/>
            <person name="Svec P."/>
            <person name="Fisarova L."/>
            <person name="Sedlacek I."/>
            <person name="Doskar J."/>
            <person name="Pantucek R."/>
        </authorList>
    </citation>
    <scope>NUCLEOTIDE SEQUENCE [LARGE SCALE GENOMIC DNA]</scope>
    <source>
        <strain evidence="4 5">CCM 8421</strain>
    </source>
</reference>
<dbReference type="InterPro" id="IPR050922">
    <property type="entry name" value="LytR/CpsA/Psr_CW_biosynth"/>
</dbReference>
<dbReference type="NCBIfam" id="TIGR00350">
    <property type="entry name" value="lytR_cpsA_psr"/>
    <property type="match status" value="1"/>
</dbReference>
<evidence type="ECO:0000256" key="1">
    <source>
        <dbReference type="ARBA" id="ARBA00006068"/>
    </source>
</evidence>
<accession>A0ABY2KEV7</accession>
<comment type="caution">
    <text evidence="4">The sequence shown here is derived from an EMBL/GenBank/DDBJ whole genome shotgun (WGS) entry which is preliminary data.</text>
</comment>